<dbReference type="AlphaFoldDB" id="D5BSY8"/>
<dbReference type="PROSITE" id="PS51257">
    <property type="entry name" value="PROKAR_LIPOPROTEIN"/>
    <property type="match status" value="1"/>
</dbReference>
<reference evidence="2 3" key="1">
    <citation type="journal article" date="2010" name="J. Bacteriol.">
        <title>Complete genome sequence of "Candidatus Puniceispirillum marinum" IMCC1322, a representative of the SAR116 clade in the Alphaproteobacteria.</title>
        <authorList>
            <person name="Oh H.M."/>
            <person name="Kwon K.K."/>
            <person name="Kang I."/>
            <person name="Kang S.G."/>
            <person name="Lee J.H."/>
            <person name="Kim S.J."/>
            <person name="Cho J.C."/>
        </authorList>
    </citation>
    <scope>NUCLEOTIDE SEQUENCE [LARGE SCALE GENOMIC DNA]</scope>
    <source>
        <strain evidence="2 3">IMCC1322</strain>
    </source>
</reference>
<evidence type="ECO:0000313" key="3">
    <source>
        <dbReference type="Proteomes" id="UP000007460"/>
    </source>
</evidence>
<evidence type="ECO:0000313" key="2">
    <source>
        <dbReference type="EMBL" id="ADE39385.1"/>
    </source>
</evidence>
<dbReference type="Proteomes" id="UP000007460">
    <property type="component" value="Chromosome"/>
</dbReference>
<feature type="region of interest" description="Disordered" evidence="1">
    <location>
        <begin position="158"/>
        <end position="180"/>
    </location>
</feature>
<name>D5BSY8_PUNMI</name>
<evidence type="ECO:0000256" key="1">
    <source>
        <dbReference type="SAM" id="MobiDB-lite"/>
    </source>
</evidence>
<keyword evidence="3" id="KW-1185">Reference proteome</keyword>
<dbReference type="EMBL" id="CP001751">
    <property type="protein sequence ID" value="ADE39385.1"/>
    <property type="molecule type" value="Genomic_DNA"/>
</dbReference>
<dbReference type="InterPro" id="IPR021395">
    <property type="entry name" value="DUF3035"/>
</dbReference>
<gene>
    <name evidence="2" type="ordered locus">SAR116_1142</name>
</gene>
<dbReference type="RefSeq" id="WP_013046014.1">
    <property type="nucleotide sequence ID" value="NC_014010.1"/>
</dbReference>
<dbReference type="HOGENOM" id="CLU_123750_0_0_5"/>
<sequence>MTFMLGRASHFFGLMIAASMLLGVAGCSDVRRAIGTEKSTPDEFQVVVRPPLSLPPGFADRPKDIKEQEENNLAGLSATQAAASIFGAPDQQTTGYEAIFDFASIIPDIRTKIDEETYGIQLEKRLPIQTLFGGVPDIGPVLDKMAEDSRLRETMRNNQLPTDGETMGIDPLSDTPVLIK</sequence>
<accession>D5BSY8</accession>
<organism evidence="2 3">
    <name type="scientific">Puniceispirillum marinum (strain IMCC1322)</name>
    <dbReference type="NCBI Taxonomy" id="488538"/>
    <lineage>
        <taxon>Bacteria</taxon>
        <taxon>Pseudomonadati</taxon>
        <taxon>Pseudomonadota</taxon>
        <taxon>Alphaproteobacteria</taxon>
        <taxon>Candidatus Puniceispirillales</taxon>
        <taxon>Candidatus Puniceispirillaceae</taxon>
        <taxon>Candidatus Puniceispirillum</taxon>
    </lineage>
</organism>
<dbReference type="OrthoDB" id="8478256at2"/>
<evidence type="ECO:0008006" key="4">
    <source>
        <dbReference type="Google" id="ProtNLM"/>
    </source>
</evidence>
<proteinExistence type="predicted"/>
<protein>
    <recommendedName>
        <fullName evidence="4">DUF3035 domain-containing protein</fullName>
    </recommendedName>
</protein>
<dbReference type="Pfam" id="PF11233">
    <property type="entry name" value="DUF3035"/>
    <property type="match status" value="1"/>
</dbReference>
<dbReference type="STRING" id="488538.SAR116_1142"/>
<dbReference type="KEGG" id="apb:SAR116_1142"/>